<keyword evidence="2 6" id="KW-0808">Transferase</keyword>
<dbReference type="InterPro" id="IPR051838">
    <property type="entry name" value="ARTD_PARP"/>
</dbReference>
<evidence type="ECO:0000256" key="1">
    <source>
        <dbReference type="ARBA" id="ARBA00022676"/>
    </source>
</evidence>
<evidence type="ECO:0000259" key="7">
    <source>
        <dbReference type="PROSITE" id="PS51059"/>
    </source>
</evidence>
<dbReference type="InterPro" id="IPR012317">
    <property type="entry name" value="Poly(ADP-ribose)pol_cat_dom"/>
</dbReference>
<dbReference type="Proteomes" id="UP001209878">
    <property type="component" value="Unassembled WGS sequence"/>
</dbReference>
<proteinExistence type="inferred from homology"/>
<sequence>MKYARQRLLTLNEFCVICDEPHVFQNGAMLKPAVCARDLCVFSFQTLGVMSDAAEDIATQPEVVDVLITMATAACESKRQELVFDPYPTVVHPLRPCDLAFNPKNKNFGEVSKVLAAFMSIQQMTSLTASKLTQELDQRNILAYPLLQWIITSNRSHIVKLPPNKQLAFMHTSHQFLLLSSPPAKEAIFRAERAKYGSTFAFHGSPLENWHSILRHGLMNASDTKLQMNGQAHGKGIYLSPMSGTSFGYSRMAPRPKPLGSAVPQEAGIGGPPDVCIHFVLHLNFY</sequence>
<dbReference type="GO" id="GO:0003950">
    <property type="term" value="F:NAD+ poly-ADP-ribosyltransferase activity"/>
    <property type="evidence" value="ECO:0007669"/>
    <property type="project" value="UniProtKB-UniRule"/>
</dbReference>
<dbReference type="EC" id="2.4.2.-" evidence="6"/>
<keyword evidence="4 6" id="KW-0520">NAD</keyword>
<accession>A0AAD9KIM9</accession>
<evidence type="ECO:0000313" key="9">
    <source>
        <dbReference type="Proteomes" id="UP001209878"/>
    </source>
</evidence>
<protein>
    <recommendedName>
        <fullName evidence="6">Poly [ADP-ribose] polymerase</fullName>
        <shortName evidence="6">PARP</shortName>
        <ecNumber evidence="6">2.4.2.-</ecNumber>
    </recommendedName>
</protein>
<comment type="caution">
    <text evidence="8">The sequence shown here is derived from an EMBL/GenBank/DDBJ whole genome shotgun (WGS) entry which is preliminary data.</text>
</comment>
<evidence type="ECO:0000313" key="8">
    <source>
        <dbReference type="EMBL" id="KAK2172278.1"/>
    </source>
</evidence>
<evidence type="ECO:0000256" key="6">
    <source>
        <dbReference type="RuleBase" id="RU362114"/>
    </source>
</evidence>
<organism evidence="8 9">
    <name type="scientific">Ridgeia piscesae</name>
    <name type="common">Tubeworm</name>
    <dbReference type="NCBI Taxonomy" id="27915"/>
    <lineage>
        <taxon>Eukaryota</taxon>
        <taxon>Metazoa</taxon>
        <taxon>Spiralia</taxon>
        <taxon>Lophotrochozoa</taxon>
        <taxon>Annelida</taxon>
        <taxon>Polychaeta</taxon>
        <taxon>Sedentaria</taxon>
        <taxon>Canalipalpata</taxon>
        <taxon>Sabellida</taxon>
        <taxon>Siboglinidae</taxon>
        <taxon>Ridgeia</taxon>
    </lineage>
</organism>
<comment type="similarity">
    <text evidence="5">Belongs to the ARTD/PARP family.</text>
</comment>
<dbReference type="GO" id="GO:0016779">
    <property type="term" value="F:nucleotidyltransferase activity"/>
    <property type="evidence" value="ECO:0007669"/>
    <property type="project" value="UniProtKB-KW"/>
</dbReference>
<reference evidence="8" key="1">
    <citation type="journal article" date="2023" name="Mol. Biol. Evol.">
        <title>Third-Generation Sequencing Reveals the Adaptive Role of the Epigenome in Three Deep-Sea Polychaetes.</title>
        <authorList>
            <person name="Perez M."/>
            <person name="Aroh O."/>
            <person name="Sun Y."/>
            <person name="Lan Y."/>
            <person name="Juniper S.K."/>
            <person name="Young C.R."/>
            <person name="Angers B."/>
            <person name="Qian P.Y."/>
        </authorList>
    </citation>
    <scope>NUCLEOTIDE SEQUENCE</scope>
    <source>
        <strain evidence="8">R07B-5</strain>
    </source>
</reference>
<keyword evidence="3" id="KW-0548">Nucleotidyltransferase</keyword>
<feature type="domain" description="PARP catalytic" evidence="7">
    <location>
        <begin position="123"/>
        <end position="286"/>
    </location>
</feature>
<dbReference type="Pfam" id="PF00644">
    <property type="entry name" value="PARP"/>
    <property type="match status" value="1"/>
</dbReference>
<name>A0AAD9KIM9_RIDPI</name>
<dbReference type="AlphaFoldDB" id="A0AAD9KIM9"/>
<evidence type="ECO:0000256" key="5">
    <source>
        <dbReference type="ARBA" id="ARBA00024347"/>
    </source>
</evidence>
<keyword evidence="9" id="KW-1185">Reference proteome</keyword>
<evidence type="ECO:0000256" key="2">
    <source>
        <dbReference type="ARBA" id="ARBA00022679"/>
    </source>
</evidence>
<gene>
    <name evidence="8" type="ORF">NP493_975g04065</name>
</gene>
<dbReference type="PROSITE" id="PS51059">
    <property type="entry name" value="PARP_CATALYTIC"/>
    <property type="match status" value="1"/>
</dbReference>
<evidence type="ECO:0000256" key="3">
    <source>
        <dbReference type="ARBA" id="ARBA00022695"/>
    </source>
</evidence>
<dbReference type="EMBL" id="JAODUO010000975">
    <property type="protein sequence ID" value="KAK2172278.1"/>
    <property type="molecule type" value="Genomic_DNA"/>
</dbReference>
<evidence type="ECO:0000256" key="4">
    <source>
        <dbReference type="ARBA" id="ARBA00023027"/>
    </source>
</evidence>
<dbReference type="SUPFAM" id="SSF56399">
    <property type="entry name" value="ADP-ribosylation"/>
    <property type="match status" value="1"/>
</dbReference>
<dbReference type="Gene3D" id="3.90.228.10">
    <property type="match status" value="1"/>
</dbReference>
<dbReference type="PANTHER" id="PTHR21328">
    <property type="entry name" value="POLY ADP-RIBOSE POLYMERASE FAMILY, MEMBER PARP"/>
    <property type="match status" value="1"/>
</dbReference>
<keyword evidence="1 6" id="KW-0328">Glycosyltransferase</keyword>